<evidence type="ECO:0000256" key="1">
    <source>
        <dbReference type="SAM" id="MobiDB-lite"/>
    </source>
</evidence>
<reference evidence="2" key="1">
    <citation type="submission" date="2021-02" db="EMBL/GenBank/DDBJ databases">
        <authorList>
            <person name="Dougan E. K."/>
            <person name="Rhodes N."/>
            <person name="Thang M."/>
            <person name="Chan C."/>
        </authorList>
    </citation>
    <scope>NUCLEOTIDE SEQUENCE</scope>
</reference>
<evidence type="ECO:0000313" key="3">
    <source>
        <dbReference type="Proteomes" id="UP000604046"/>
    </source>
</evidence>
<feature type="region of interest" description="Disordered" evidence="1">
    <location>
        <begin position="39"/>
        <end position="70"/>
    </location>
</feature>
<organism evidence="2 3">
    <name type="scientific">Symbiodinium natans</name>
    <dbReference type="NCBI Taxonomy" id="878477"/>
    <lineage>
        <taxon>Eukaryota</taxon>
        <taxon>Sar</taxon>
        <taxon>Alveolata</taxon>
        <taxon>Dinophyceae</taxon>
        <taxon>Suessiales</taxon>
        <taxon>Symbiodiniaceae</taxon>
        <taxon>Symbiodinium</taxon>
    </lineage>
</organism>
<keyword evidence="3" id="KW-1185">Reference proteome</keyword>
<evidence type="ECO:0000313" key="2">
    <source>
        <dbReference type="EMBL" id="CAE7431186.1"/>
    </source>
</evidence>
<proteinExistence type="predicted"/>
<dbReference type="EMBL" id="CAJNDS010002323">
    <property type="protein sequence ID" value="CAE7431186.1"/>
    <property type="molecule type" value="Genomic_DNA"/>
</dbReference>
<dbReference type="AlphaFoldDB" id="A0A812RAM3"/>
<comment type="caution">
    <text evidence="2">The sequence shown here is derived from an EMBL/GenBank/DDBJ whole genome shotgun (WGS) entry which is preliminary data.</text>
</comment>
<accession>A0A812RAM3</accession>
<name>A0A812RAM3_9DINO</name>
<dbReference type="Proteomes" id="UP000604046">
    <property type="component" value="Unassembled WGS sequence"/>
</dbReference>
<gene>
    <name evidence="2" type="ORF">SNAT2548_LOCUS23434</name>
</gene>
<protein>
    <submittedName>
        <fullName evidence="2">Uncharacterized protein</fullName>
    </submittedName>
</protein>
<sequence length="81" mass="8867">MTCTMEMLLMSTDSAVRIDGSAPTPDIIRELVIYGSSMFSGNRPSLRDVKEEEAAGDGPPMTSQPSYSPTGWVWTEYNSES</sequence>